<feature type="transmembrane region" description="Helical" evidence="1">
    <location>
        <begin position="463"/>
        <end position="486"/>
    </location>
</feature>
<proteinExistence type="predicted"/>
<dbReference type="Gene3D" id="3.30.2090.10">
    <property type="entry name" value="Multidrug efflux transporter AcrB TolC docking domain, DN and DC subdomains"/>
    <property type="match status" value="2"/>
</dbReference>
<sequence length="1020" mass="112143">MNIGEYFIRHKVTSWMITLVLIVGGSISFLSLGQLEDPEFTIKQMNVITQYPGASAEQVEEEVTFQLETEIQQLPYIDKITSFSQPGMSVLEVEFQDSLRSKEVNQAFDEVRKKIRDLASSLPSDAETPTIVDDFADVYGASYALYGDGFTVRELSDVADYLNRELSIVDGVAKVDIAGEQIDQVAIELSYSELSALGLSTDTIASLLAQYNVVSNAGYANSGTERIRIRPTGELSSIASLGELTLVGSNGNSVKLKDIATIRRVVKDPSNQIITYNGHSAINIGVSFVSGSNVVDVGEAIQARLKQLSVELPAGISIDPIYEQPKEVSNSVKGFLVNLAEAVGIVIVVLLLFVGIRSGVLIGLILLLTILGTFIFMMYFGISLQRVSLGGLIIALGMLVDNAIVVSDGILVELKLGKSKLESAGKVVKQNFWPLLGATVIAIVAFAPIGLSPDSVGEFVGSLFYVLLISLFLSWVTAITLTPFFCDLFMKEELDTGNGAPREDPYKGVLFSAYRLVLKHAMHHKWLTSLGLVVMLALAVFNVTSIKQSFFPDSATPLFYVELRYPQGTSINVSEKQAMALESYLKQDDSVAYIATTANQGFLRFMLTYTAMEMSPSNVQMVVRTKTVEQIEPLLEKIDSYLKASQPEVSFVLRRLALGPSKGAKIEAKIVGQDSDVLRDIAEKYKAKFRNFDELVGIRDTWKQKAKVYQPIFDESKAADLGITKEKLDEALLTNLEGRTVGVYRDGTDLLPIIITVPEQERGSIEQINDIQVYAPYTEKYVSFSELVTDYQLIWEDARIVRENKRRTLTVQADLSLYTDKTADQVFKEIRPVIEAIDLPDGYSLEWGGEYESSGDAQKNVMASVPLGYLFMFIITVLLFNSVRESVIVWLCVPLTIVGIVVGMLSLNVPFGFMSLLGFLSLSGMVVKNGIVLIEQINHELADGVEPYHAVFDSAVSRVRPVMMAAATTILGLIPLLFDPFFQGMSVVIAFGLGFATILTLLAVPAFYLILFRIKVPADM</sequence>
<evidence type="ECO:0000256" key="1">
    <source>
        <dbReference type="SAM" id="Phobius"/>
    </source>
</evidence>
<keyword evidence="1" id="KW-0812">Transmembrane</keyword>
<evidence type="ECO:0000313" key="3">
    <source>
        <dbReference type="Proteomes" id="UP000032266"/>
    </source>
</evidence>
<dbReference type="PANTHER" id="PTHR32063">
    <property type="match status" value="1"/>
</dbReference>
<dbReference type="AlphaFoldDB" id="A0A0C5VEU5"/>
<dbReference type="Gene3D" id="3.30.70.1430">
    <property type="entry name" value="Multidrug efflux transporter AcrB pore domain"/>
    <property type="match status" value="2"/>
</dbReference>
<feature type="transmembrane region" description="Helical" evidence="1">
    <location>
        <begin position="887"/>
        <end position="907"/>
    </location>
</feature>
<dbReference type="OrthoDB" id="9757940at2"/>
<feature type="transmembrane region" description="Helical" evidence="1">
    <location>
        <begin position="388"/>
        <end position="411"/>
    </location>
</feature>
<keyword evidence="3" id="KW-1185">Reference proteome</keyword>
<keyword evidence="1" id="KW-1133">Transmembrane helix</keyword>
<organism evidence="2 3">
    <name type="scientific">Gynuella sunshinyii YC6258</name>
    <dbReference type="NCBI Taxonomy" id="1445510"/>
    <lineage>
        <taxon>Bacteria</taxon>
        <taxon>Pseudomonadati</taxon>
        <taxon>Pseudomonadota</taxon>
        <taxon>Gammaproteobacteria</taxon>
        <taxon>Oceanospirillales</taxon>
        <taxon>Saccharospirillaceae</taxon>
        <taxon>Gynuella</taxon>
    </lineage>
</organism>
<dbReference type="Gene3D" id="3.30.70.1320">
    <property type="entry name" value="Multidrug efflux transporter AcrB pore domain like"/>
    <property type="match status" value="1"/>
</dbReference>
<dbReference type="HOGENOM" id="CLU_002755_1_2_6"/>
<dbReference type="Gene3D" id="3.30.70.1440">
    <property type="entry name" value="Multidrug efflux transporter AcrB pore domain"/>
    <property type="match status" value="1"/>
</dbReference>
<feature type="transmembrane region" description="Helical" evidence="1">
    <location>
        <begin position="12"/>
        <end position="32"/>
    </location>
</feature>
<dbReference type="SUPFAM" id="SSF82866">
    <property type="entry name" value="Multidrug efflux transporter AcrB transmembrane domain"/>
    <property type="match status" value="2"/>
</dbReference>
<name>A0A0C5VEU5_9GAMM</name>
<dbReference type="EMBL" id="CP007142">
    <property type="protein sequence ID" value="AJQ93092.1"/>
    <property type="molecule type" value="Genomic_DNA"/>
</dbReference>
<feature type="transmembrane region" description="Helical" evidence="1">
    <location>
        <begin position="335"/>
        <end position="354"/>
    </location>
</feature>
<dbReference type="PANTHER" id="PTHR32063:SF18">
    <property type="entry name" value="CATION EFFLUX SYSTEM PROTEIN"/>
    <property type="match status" value="1"/>
</dbReference>
<dbReference type="SUPFAM" id="SSF82714">
    <property type="entry name" value="Multidrug efflux transporter AcrB TolC docking domain, DN and DC subdomains"/>
    <property type="match status" value="2"/>
</dbReference>
<dbReference type="GO" id="GO:0005886">
    <property type="term" value="C:plasma membrane"/>
    <property type="evidence" value="ECO:0007669"/>
    <property type="project" value="TreeGrafter"/>
</dbReference>
<feature type="transmembrane region" description="Helical" evidence="1">
    <location>
        <begin position="361"/>
        <end position="382"/>
    </location>
</feature>
<dbReference type="InterPro" id="IPR027463">
    <property type="entry name" value="AcrB_DN_DC_subdom"/>
</dbReference>
<dbReference type="SUPFAM" id="SSF82693">
    <property type="entry name" value="Multidrug efflux transporter AcrB pore domain, PN1, PN2, PC1 and PC2 subdomains"/>
    <property type="match status" value="2"/>
</dbReference>
<keyword evidence="1" id="KW-0472">Membrane</keyword>
<dbReference type="GO" id="GO:0042910">
    <property type="term" value="F:xenobiotic transmembrane transporter activity"/>
    <property type="evidence" value="ECO:0007669"/>
    <property type="project" value="TreeGrafter"/>
</dbReference>
<evidence type="ECO:0000313" key="2">
    <source>
        <dbReference type="EMBL" id="AJQ93092.1"/>
    </source>
</evidence>
<dbReference type="PRINTS" id="PR00702">
    <property type="entry name" value="ACRIFLAVINRP"/>
</dbReference>
<dbReference type="Pfam" id="PF00873">
    <property type="entry name" value="ACR_tran"/>
    <property type="match status" value="1"/>
</dbReference>
<dbReference type="Proteomes" id="UP000032266">
    <property type="component" value="Chromosome"/>
</dbReference>
<dbReference type="KEGG" id="gsn:YC6258_01042"/>
<reference evidence="2 3" key="1">
    <citation type="submission" date="2014-01" db="EMBL/GenBank/DDBJ databases">
        <title>Full genme sequencing of cellulolytic bacterium Gynuella sunshinyii YC6258T gen. nov., sp. nov.</title>
        <authorList>
            <person name="Khan H."/>
            <person name="Chung E.J."/>
            <person name="Chung Y.R."/>
        </authorList>
    </citation>
    <scope>NUCLEOTIDE SEQUENCE [LARGE SCALE GENOMIC DNA]</scope>
    <source>
        <strain evidence="2 3">YC6258</strain>
    </source>
</reference>
<feature type="transmembrane region" description="Helical" evidence="1">
    <location>
        <begin position="432"/>
        <end position="451"/>
    </location>
</feature>
<dbReference type="STRING" id="1445510.YC6258_01042"/>
<dbReference type="RefSeq" id="WP_082070559.1">
    <property type="nucleotide sequence ID" value="NZ_CP007142.1"/>
</dbReference>
<protein>
    <submittedName>
        <fullName evidence="2">Cation/multidrug efflux pump</fullName>
    </submittedName>
</protein>
<dbReference type="InterPro" id="IPR001036">
    <property type="entry name" value="Acrflvin-R"/>
</dbReference>
<feature type="transmembrane region" description="Helical" evidence="1">
    <location>
        <begin position="988"/>
        <end position="1011"/>
    </location>
</feature>
<accession>A0A0C5VEU5</accession>
<dbReference type="PATRIC" id="fig|1445510.3.peg.1018"/>
<feature type="transmembrane region" description="Helical" evidence="1">
    <location>
        <begin position="913"/>
        <end position="934"/>
    </location>
</feature>
<feature type="transmembrane region" description="Helical" evidence="1">
    <location>
        <begin position="861"/>
        <end position="880"/>
    </location>
</feature>
<feature type="transmembrane region" description="Helical" evidence="1">
    <location>
        <begin position="962"/>
        <end position="982"/>
    </location>
</feature>
<gene>
    <name evidence="2" type="ORF">YC6258_01042</name>
</gene>
<dbReference type="Gene3D" id="1.20.1640.10">
    <property type="entry name" value="Multidrug efflux transporter AcrB transmembrane domain"/>
    <property type="match status" value="2"/>
</dbReference>